<dbReference type="Pfam" id="PF13469">
    <property type="entry name" value="Sulfotransfer_3"/>
    <property type="match status" value="2"/>
</dbReference>
<dbReference type="EMBL" id="JBFNXX010000018">
    <property type="protein sequence ID" value="MEW9921631.1"/>
    <property type="molecule type" value="Genomic_DNA"/>
</dbReference>
<dbReference type="SUPFAM" id="SSF52540">
    <property type="entry name" value="P-loop containing nucleoside triphosphate hydrolases"/>
    <property type="match status" value="1"/>
</dbReference>
<proteinExistence type="predicted"/>
<evidence type="ECO:0000313" key="2">
    <source>
        <dbReference type="Proteomes" id="UP001556098"/>
    </source>
</evidence>
<keyword evidence="2" id="KW-1185">Reference proteome</keyword>
<dbReference type="InterPro" id="IPR027417">
    <property type="entry name" value="P-loop_NTPase"/>
</dbReference>
<dbReference type="Gene3D" id="3.40.50.300">
    <property type="entry name" value="P-loop containing nucleotide triphosphate hydrolases"/>
    <property type="match status" value="1"/>
</dbReference>
<reference evidence="1 2" key="1">
    <citation type="submission" date="2024-07" db="EMBL/GenBank/DDBJ databases">
        <title>Marimonas sp.nov., isolated from tidal-flat sediment.</title>
        <authorList>
            <person name="Jayan J.N."/>
            <person name="Lee S.S."/>
        </authorList>
    </citation>
    <scope>NUCLEOTIDE SEQUENCE [LARGE SCALE GENOMIC DNA]</scope>
    <source>
        <strain evidence="1 2">MJW-29</strain>
    </source>
</reference>
<comment type="caution">
    <text evidence="1">The sequence shown here is derived from an EMBL/GenBank/DDBJ whole genome shotgun (WGS) entry which is preliminary data.</text>
</comment>
<dbReference type="Proteomes" id="UP001556098">
    <property type="component" value="Unassembled WGS sequence"/>
</dbReference>
<protein>
    <submittedName>
        <fullName evidence="1">Sulfotransferase</fullName>
    </submittedName>
</protein>
<sequence>MFVLSAGRSGSTLLTRMLQQNDALCSVSEFWTSFLMQGFGDPVVSGARFWELLSVSPTWFGNFVAKARAAEAMPSEIIYDEARGRYRLEECPPLLTMTLPALTDDPDSLFDLLADEVPRWGLARVSAHAARLFSFLRGHFHRRLWVERSGLSYWYAPDMISAYPDARFVHLVRNGREVLLSMMGMRFFDPIVRFDWLTGRLEHPDRPVRRRIFFKHRNVARALMLRFADAERVVTGQHGRARPYSLPDRLDHGRQAHIYARFWAGSADLALQAMESLPPERLHVLRYEDMVDDPRGTLGDLMAFMLPGEDHVDWIERVAHMPRVQKGRWDDLDPEVARQVDEIIAPVNVRLGYG</sequence>
<dbReference type="RefSeq" id="WP_367879331.1">
    <property type="nucleotide sequence ID" value="NZ_JBFNXX010000018.1"/>
</dbReference>
<evidence type="ECO:0000313" key="1">
    <source>
        <dbReference type="EMBL" id="MEW9921631.1"/>
    </source>
</evidence>
<organism evidence="1 2">
    <name type="scientific">Sulfitobacter sediminis</name>
    <dbReference type="NCBI Taxonomy" id="3234186"/>
    <lineage>
        <taxon>Bacteria</taxon>
        <taxon>Pseudomonadati</taxon>
        <taxon>Pseudomonadota</taxon>
        <taxon>Alphaproteobacteria</taxon>
        <taxon>Rhodobacterales</taxon>
        <taxon>Roseobacteraceae</taxon>
        <taxon>Sulfitobacter</taxon>
    </lineage>
</organism>
<name>A0ABV3RSH7_9RHOB</name>
<gene>
    <name evidence="1" type="ORF">AB2B41_18640</name>
</gene>
<accession>A0ABV3RSH7</accession>